<evidence type="ECO:0000256" key="2">
    <source>
        <dbReference type="ARBA" id="ARBA00010120"/>
    </source>
</evidence>
<evidence type="ECO:0000256" key="1">
    <source>
        <dbReference type="ARBA" id="ARBA00004477"/>
    </source>
</evidence>
<keyword evidence="6" id="KW-0931">ER-Golgi transport</keyword>
<keyword evidence="4 11" id="KW-0812">Transmembrane</keyword>
<feature type="transmembrane region" description="Helical" evidence="11">
    <location>
        <begin position="151"/>
        <end position="172"/>
    </location>
</feature>
<evidence type="ECO:0000256" key="5">
    <source>
        <dbReference type="ARBA" id="ARBA00022824"/>
    </source>
</evidence>
<feature type="transmembrane region" description="Helical" evidence="11">
    <location>
        <begin position="178"/>
        <end position="200"/>
    </location>
</feature>
<keyword evidence="3" id="KW-0813">Transport</keyword>
<dbReference type="EMBL" id="JAEUBG010002601">
    <property type="protein sequence ID" value="KAH3684337.1"/>
    <property type="molecule type" value="Genomic_DNA"/>
</dbReference>
<sequence length="213" mass="25086">MLNIFRIAADVSHLVSIFILIRTITKTRSISGISFKTQLLYSIVFITRYLDLFFSYISLYNTLMKLFFIVSSIYILYLMKMVYAKTETQRIDTFRMDYLIGACAVLALITTYDYSISEILWTFSLWLESGAIFPQLFLLQRTGSAESLTTHYIFALGLYRALYIPNWIYRFFSDGKFYWVAVVTGIIQTLVYSDFFWVYYNKVMKGLKFELPQ</sequence>
<evidence type="ECO:0000256" key="11">
    <source>
        <dbReference type="SAM" id="Phobius"/>
    </source>
</evidence>
<dbReference type="Pfam" id="PF00810">
    <property type="entry name" value="ER_lumen_recept"/>
    <property type="match status" value="1"/>
</dbReference>
<evidence type="ECO:0000256" key="9">
    <source>
        <dbReference type="ARBA" id="ARBA00023136"/>
    </source>
</evidence>
<evidence type="ECO:0000256" key="4">
    <source>
        <dbReference type="ARBA" id="ARBA00022692"/>
    </source>
</evidence>
<keyword evidence="9 11" id="KW-0472">Membrane</keyword>
<organism evidence="12 13">
    <name type="scientific">Wickerhamomyces pijperi</name>
    <name type="common">Yeast</name>
    <name type="synonym">Pichia pijperi</name>
    <dbReference type="NCBI Taxonomy" id="599730"/>
    <lineage>
        <taxon>Eukaryota</taxon>
        <taxon>Fungi</taxon>
        <taxon>Dikarya</taxon>
        <taxon>Ascomycota</taxon>
        <taxon>Saccharomycotina</taxon>
        <taxon>Saccharomycetes</taxon>
        <taxon>Phaffomycetales</taxon>
        <taxon>Wickerhamomycetaceae</taxon>
        <taxon>Wickerhamomyces</taxon>
    </lineage>
</organism>
<dbReference type="Proteomes" id="UP000774326">
    <property type="component" value="Unassembled WGS sequence"/>
</dbReference>
<protein>
    <recommendedName>
        <fullName evidence="14">ER lumen protein-retaining receptor</fullName>
    </recommendedName>
</protein>
<dbReference type="GO" id="GO:0046923">
    <property type="term" value="F:ER retention sequence binding"/>
    <property type="evidence" value="ECO:0007669"/>
    <property type="project" value="InterPro"/>
</dbReference>
<evidence type="ECO:0000256" key="7">
    <source>
        <dbReference type="ARBA" id="ARBA00022927"/>
    </source>
</evidence>
<evidence type="ECO:0000256" key="6">
    <source>
        <dbReference type="ARBA" id="ARBA00022892"/>
    </source>
</evidence>
<keyword evidence="13" id="KW-1185">Reference proteome</keyword>
<dbReference type="AlphaFoldDB" id="A0A9P8Q5F8"/>
<evidence type="ECO:0000256" key="3">
    <source>
        <dbReference type="ARBA" id="ARBA00022448"/>
    </source>
</evidence>
<keyword evidence="7" id="KW-0653">Protein transport</keyword>
<dbReference type="PRINTS" id="PR00660">
    <property type="entry name" value="ERLUMENR"/>
</dbReference>
<proteinExistence type="inferred from homology"/>
<evidence type="ECO:0000313" key="12">
    <source>
        <dbReference type="EMBL" id="KAH3684337.1"/>
    </source>
</evidence>
<dbReference type="OrthoDB" id="7694678at2759"/>
<reference evidence="12" key="2">
    <citation type="submission" date="2021-01" db="EMBL/GenBank/DDBJ databases">
        <authorList>
            <person name="Schikora-Tamarit M.A."/>
        </authorList>
    </citation>
    <scope>NUCLEOTIDE SEQUENCE</scope>
    <source>
        <strain evidence="12">CBS2887</strain>
    </source>
</reference>
<evidence type="ECO:0000256" key="8">
    <source>
        <dbReference type="ARBA" id="ARBA00022989"/>
    </source>
</evidence>
<dbReference type="GO" id="GO:0005789">
    <property type="term" value="C:endoplasmic reticulum membrane"/>
    <property type="evidence" value="ECO:0007669"/>
    <property type="project" value="UniProtKB-SubCell"/>
</dbReference>
<keyword evidence="8 11" id="KW-1133">Transmembrane helix</keyword>
<accession>A0A9P8Q5F8</accession>
<dbReference type="InterPro" id="IPR000133">
    <property type="entry name" value="ER_ret_rcpt"/>
</dbReference>
<comment type="subcellular location">
    <subcellularLocation>
        <location evidence="1">Endoplasmic reticulum membrane</location>
        <topology evidence="1">Multi-pass membrane protein</topology>
    </subcellularLocation>
</comment>
<feature type="transmembrane region" description="Helical" evidence="11">
    <location>
        <begin position="63"/>
        <end position="84"/>
    </location>
</feature>
<gene>
    <name evidence="12" type="ORF">WICPIJ_004683</name>
</gene>
<evidence type="ECO:0000256" key="10">
    <source>
        <dbReference type="ARBA" id="ARBA00023170"/>
    </source>
</evidence>
<dbReference type="PROSITE" id="PS00951">
    <property type="entry name" value="ER_LUMEN_RECEPTOR_1"/>
    <property type="match status" value="1"/>
</dbReference>
<comment type="caution">
    <text evidence="12">The sequence shown here is derived from an EMBL/GenBank/DDBJ whole genome shotgun (WGS) entry which is preliminary data.</text>
</comment>
<evidence type="ECO:0008006" key="14">
    <source>
        <dbReference type="Google" id="ProtNLM"/>
    </source>
</evidence>
<name>A0A9P8Q5F8_WICPI</name>
<feature type="transmembrane region" description="Helical" evidence="11">
    <location>
        <begin position="96"/>
        <end position="114"/>
    </location>
</feature>
<comment type="similarity">
    <text evidence="2">Belongs to the ERD2 family.</text>
</comment>
<dbReference type="GO" id="GO:0006621">
    <property type="term" value="P:protein retention in ER lumen"/>
    <property type="evidence" value="ECO:0007669"/>
    <property type="project" value="InterPro"/>
</dbReference>
<keyword evidence="5" id="KW-0256">Endoplasmic reticulum</keyword>
<dbReference type="GO" id="GO:0016192">
    <property type="term" value="P:vesicle-mediated transport"/>
    <property type="evidence" value="ECO:0007669"/>
    <property type="project" value="UniProtKB-KW"/>
</dbReference>
<dbReference type="GO" id="GO:0015031">
    <property type="term" value="P:protein transport"/>
    <property type="evidence" value="ECO:0007669"/>
    <property type="project" value="UniProtKB-KW"/>
</dbReference>
<reference evidence="12" key="1">
    <citation type="journal article" date="2021" name="Open Biol.">
        <title>Shared evolutionary footprints suggest mitochondrial oxidative damage underlies multiple complex I losses in fungi.</title>
        <authorList>
            <person name="Schikora-Tamarit M.A."/>
            <person name="Marcet-Houben M."/>
            <person name="Nosek J."/>
            <person name="Gabaldon T."/>
        </authorList>
    </citation>
    <scope>NUCLEOTIDE SEQUENCE</scope>
    <source>
        <strain evidence="12">CBS2887</strain>
    </source>
</reference>
<keyword evidence="10" id="KW-0675">Receptor</keyword>
<dbReference type="PANTHER" id="PTHR10585">
    <property type="entry name" value="ER LUMEN PROTEIN RETAINING RECEPTOR"/>
    <property type="match status" value="1"/>
</dbReference>
<evidence type="ECO:0000313" key="13">
    <source>
        <dbReference type="Proteomes" id="UP000774326"/>
    </source>
</evidence>